<dbReference type="EMBL" id="JACHBI010000016">
    <property type="protein sequence ID" value="MBB5577016.1"/>
    <property type="molecule type" value="Genomic_DNA"/>
</dbReference>
<dbReference type="SUPFAM" id="SSF52540">
    <property type="entry name" value="P-loop containing nucleoside triphosphate hydrolases"/>
    <property type="match status" value="1"/>
</dbReference>
<evidence type="ECO:0000259" key="2">
    <source>
        <dbReference type="Pfam" id="PF20693"/>
    </source>
</evidence>
<comment type="caution">
    <text evidence="3">The sequence shown here is derived from an EMBL/GenBank/DDBJ whole genome shotgun (WGS) entry which is preliminary data.</text>
</comment>
<evidence type="ECO:0000256" key="1">
    <source>
        <dbReference type="SAM" id="Phobius"/>
    </source>
</evidence>
<dbReference type="Pfam" id="PF20693">
    <property type="entry name" value="YobI-ATPase"/>
    <property type="match status" value="1"/>
</dbReference>
<organism evidence="3 4">
    <name type="scientific">Rhizobium paranaense</name>
    <dbReference type="NCBI Taxonomy" id="1650438"/>
    <lineage>
        <taxon>Bacteria</taxon>
        <taxon>Pseudomonadati</taxon>
        <taxon>Pseudomonadota</taxon>
        <taxon>Alphaproteobacteria</taxon>
        <taxon>Hyphomicrobiales</taxon>
        <taxon>Rhizobiaceae</taxon>
        <taxon>Rhizobium/Agrobacterium group</taxon>
        <taxon>Rhizobium</taxon>
    </lineage>
</organism>
<evidence type="ECO:0000313" key="4">
    <source>
        <dbReference type="Proteomes" id="UP000549882"/>
    </source>
</evidence>
<accession>A0A7W8XWV6</accession>
<dbReference type="InterPro" id="IPR027417">
    <property type="entry name" value="P-loop_NTPase"/>
</dbReference>
<feature type="transmembrane region" description="Helical" evidence="1">
    <location>
        <begin position="135"/>
        <end position="155"/>
    </location>
</feature>
<sequence length="1194" mass="135927">MVSQKAKDMPSKYVDLAPTDEADEHGIYADALMVATSNPNVSNIALTGPYGSGKSSIIKTFRRRYNRPVLQISLAAFLPEADGSVTTNESQATCPKKGNVSKQEIERSILQQMLYGADSNSLPLSRFKRIQTPRWWSKFTSLFIMAGMFSCWHLFIKRDAVLSGEFFKPVAFENWFNFATTSVGFLFIWLAFHQIYIKSLGLSLKSISLKDIEITPETAKEESILNRHLDEIIYFFQATKYDLVIIEDLDRFNNPEIFVTLREINSLVNANAGVKRPIRFLYALRDNMFVNTDRTKFFEFIVPVIPIINSSNSIDKVIEQGQRLSLDERLDRQFLREVSRYLSDLRLIHNIFNEYTVYVTNLETDGENILDTNKLLAILIYKNVLPSDFENLHREKGKLAEILSRHDSYVISAQAQYKAQISQLENQISDAERLVPSDLEELRKIYAMALIAKLPQGYTSVTRPSGESVPFSGLTAHPDFEEIIEQDHITVLNVNYNNRQNVNVKGFQSSVSEVLTYRDRKALIERKSADFRATAARSVRELRLKIAALRTAKFNELVRANSGDIEELFDAFGENSELVRFLVLEGFLDDTYYQYTSLFHRGRLSPSDNKFLIQIRSFKTPDPEFQIDNPTEVIAAMRDDDFRQKFVLNVTLVDCLLGNSGQYRSQIVKLIDYVSSNFDECAPFFSAYYQTGQRNSEFLTTLVNRWPGFVAAAVAGPQNAVHVARLIAHLPAKVLETLPRKTTEISDYLASNLASVLALQVDFEPSRLAVFQFETEDLGSVGPYPAAVRVLSDHGLYTITAENVGFIFRNVLGSGSTADLEIKHYSTVLREGYAPLIDKVHSDFDRYLKGVLLRPSNSEEDVLVILDVLNHEEIGSEFLAQFLEQQRAKLPTLERVPSRLRSAVFLLSRIEPSWENCLTFLSSEEFDAQILTAYLERTEVRSILSQVPVGGENEARPVRLFLFNNDDFDIDSYRAYIRRLPRKFDQFSETVREEKLRVLVEEEAVTFSEKAFSFLAGKEALQVLFVAKNIDSFLANEDKYSVNDDFREKLLDSGIGDEQKLKVIHKMDLTALGVSAHRASLVGRIIHRTDANVSNLPAEAACAMVVNLEPVEIQVAMFNRCQKLMSDEQVRAVIQQLPKPYSEIEPGWRQPTIPNTPENQELVRWLQSRSIISSSKVTVSFFSDAEIRIFNFRK</sequence>
<dbReference type="RefSeq" id="WP_343070019.1">
    <property type="nucleotide sequence ID" value="NZ_JACHBI010000016.1"/>
</dbReference>
<dbReference type="Proteomes" id="UP000549882">
    <property type="component" value="Unassembled WGS sequence"/>
</dbReference>
<feature type="transmembrane region" description="Helical" evidence="1">
    <location>
        <begin position="175"/>
        <end position="197"/>
    </location>
</feature>
<protein>
    <recommendedName>
        <fullName evidence="2">YobI-like P-loop NTPase domain-containing protein</fullName>
    </recommendedName>
</protein>
<reference evidence="3 4" key="1">
    <citation type="submission" date="2020-08" db="EMBL/GenBank/DDBJ databases">
        <title>Genomic Encyclopedia of Type Strains, Phase IV (KMG-V): Genome sequencing to study the core and pangenomes of soil and plant-associated prokaryotes.</title>
        <authorList>
            <person name="Whitman W."/>
        </authorList>
    </citation>
    <scope>NUCLEOTIDE SEQUENCE [LARGE SCALE GENOMIC DNA]</scope>
    <source>
        <strain evidence="3 4">SEMIA 4064</strain>
    </source>
</reference>
<keyword evidence="1" id="KW-1133">Transmembrane helix</keyword>
<dbReference type="AlphaFoldDB" id="A0A7W8XWV6"/>
<name>A0A7W8XWV6_9HYPH</name>
<keyword evidence="1" id="KW-0812">Transmembrane</keyword>
<evidence type="ECO:0000313" key="3">
    <source>
        <dbReference type="EMBL" id="MBB5577016.1"/>
    </source>
</evidence>
<feature type="domain" description="YobI-like P-loop NTPase" evidence="2">
    <location>
        <begin position="28"/>
        <end position="399"/>
    </location>
</feature>
<dbReference type="InterPro" id="IPR048428">
    <property type="entry name" value="YobI-NTPase"/>
</dbReference>
<keyword evidence="1" id="KW-0472">Membrane</keyword>
<proteinExistence type="predicted"/>
<keyword evidence="4" id="KW-1185">Reference proteome</keyword>
<gene>
    <name evidence="3" type="ORF">GGD50_005665</name>
</gene>